<reference evidence="2 3" key="1">
    <citation type="submission" date="2024-09" db="EMBL/GenBank/DDBJ databases">
        <title>Draft genome sequence of Candidatus Magnetaquicoccaceae bacterium FCR-1.</title>
        <authorList>
            <person name="Shimoshige H."/>
            <person name="Shimamura S."/>
            <person name="Taoka A."/>
            <person name="Kobayashi H."/>
            <person name="Maekawa T."/>
        </authorList>
    </citation>
    <scope>NUCLEOTIDE SEQUENCE [LARGE SCALE GENOMIC DNA]</scope>
    <source>
        <strain evidence="2 3">FCR-1</strain>
    </source>
</reference>
<sequence length="159" mass="17853">MRKKHLFSVVVVSLVLTVSYPAAYAETKLDFWMARFGAELGIAESQLALGEMYRKGEVVRFNLELARHWFQKAAEQGFPEAQSKLALMYEQGVGGRRAIGKNAVQAYAFYNLAALNGDETAAAKRDAIGRKLKPEQIQQAQELTRQWANKFPGMNEIPE</sequence>
<organism evidence="2 3">
    <name type="scientific">Candidatus Magnetaquiglobus chichijimensis</name>
    <dbReference type="NCBI Taxonomy" id="3141448"/>
    <lineage>
        <taxon>Bacteria</taxon>
        <taxon>Pseudomonadati</taxon>
        <taxon>Pseudomonadota</taxon>
        <taxon>Magnetococcia</taxon>
        <taxon>Magnetococcales</taxon>
        <taxon>Candidatus Magnetaquicoccaceae</taxon>
        <taxon>Candidatus Magnetaquiglobus</taxon>
    </lineage>
</organism>
<evidence type="ECO:0008006" key="4">
    <source>
        <dbReference type="Google" id="ProtNLM"/>
    </source>
</evidence>
<evidence type="ECO:0000313" key="3">
    <source>
        <dbReference type="Proteomes" id="UP001628193"/>
    </source>
</evidence>
<accession>A0ABQ0C4X7</accession>
<name>A0ABQ0C4X7_9PROT</name>
<dbReference type="PANTHER" id="PTHR11102">
    <property type="entry name" value="SEL-1-LIKE PROTEIN"/>
    <property type="match status" value="1"/>
</dbReference>
<gene>
    <name evidence="2" type="ORF">SIID45300_00235</name>
</gene>
<proteinExistence type="predicted"/>
<dbReference type="EMBL" id="BAAFGK010000001">
    <property type="protein sequence ID" value="GAB0055936.1"/>
    <property type="molecule type" value="Genomic_DNA"/>
</dbReference>
<feature type="chain" id="PRO_5045596979" description="Sel1 repeat family protein" evidence="1">
    <location>
        <begin position="25"/>
        <end position="159"/>
    </location>
</feature>
<feature type="signal peptide" evidence="1">
    <location>
        <begin position="1"/>
        <end position="24"/>
    </location>
</feature>
<evidence type="ECO:0000313" key="2">
    <source>
        <dbReference type="EMBL" id="GAB0055936.1"/>
    </source>
</evidence>
<dbReference type="InterPro" id="IPR006597">
    <property type="entry name" value="Sel1-like"/>
</dbReference>
<dbReference type="InterPro" id="IPR050767">
    <property type="entry name" value="Sel1_AlgK"/>
</dbReference>
<comment type="caution">
    <text evidence="2">The sequence shown here is derived from an EMBL/GenBank/DDBJ whole genome shotgun (WGS) entry which is preliminary data.</text>
</comment>
<dbReference type="SUPFAM" id="SSF81901">
    <property type="entry name" value="HCP-like"/>
    <property type="match status" value="1"/>
</dbReference>
<evidence type="ECO:0000256" key="1">
    <source>
        <dbReference type="SAM" id="SignalP"/>
    </source>
</evidence>
<dbReference type="PANTHER" id="PTHR11102:SF160">
    <property type="entry name" value="ERAD-ASSOCIATED E3 UBIQUITIN-PROTEIN LIGASE COMPONENT HRD3"/>
    <property type="match status" value="1"/>
</dbReference>
<dbReference type="RefSeq" id="WP_420903647.1">
    <property type="nucleotide sequence ID" value="NZ_BAAFGK010000001.1"/>
</dbReference>
<protein>
    <recommendedName>
        <fullName evidence="4">Sel1 repeat family protein</fullName>
    </recommendedName>
</protein>
<dbReference type="Pfam" id="PF08238">
    <property type="entry name" value="Sel1"/>
    <property type="match status" value="2"/>
</dbReference>
<dbReference type="SMART" id="SM00671">
    <property type="entry name" value="SEL1"/>
    <property type="match status" value="2"/>
</dbReference>
<keyword evidence="3" id="KW-1185">Reference proteome</keyword>
<dbReference type="InterPro" id="IPR011990">
    <property type="entry name" value="TPR-like_helical_dom_sf"/>
</dbReference>
<dbReference type="Gene3D" id="1.25.40.10">
    <property type="entry name" value="Tetratricopeptide repeat domain"/>
    <property type="match status" value="1"/>
</dbReference>
<keyword evidence="1" id="KW-0732">Signal</keyword>
<dbReference type="Proteomes" id="UP001628193">
    <property type="component" value="Unassembled WGS sequence"/>
</dbReference>